<dbReference type="Pfam" id="PF00460">
    <property type="entry name" value="Flg_bb_rod"/>
    <property type="match status" value="1"/>
</dbReference>
<dbReference type="InterPro" id="IPR053967">
    <property type="entry name" value="LlgE_F_G-like_D1"/>
</dbReference>
<evidence type="ECO:0000259" key="5">
    <source>
        <dbReference type="Pfam" id="PF00460"/>
    </source>
</evidence>
<dbReference type="Proteomes" id="UP001166293">
    <property type="component" value="Unassembled WGS sequence"/>
</dbReference>
<evidence type="ECO:0000256" key="4">
    <source>
        <dbReference type="RuleBase" id="RU362116"/>
    </source>
</evidence>
<dbReference type="PANTHER" id="PTHR30435:SF19">
    <property type="entry name" value="FLAGELLAR BASAL-BODY ROD PROTEIN FLGG"/>
    <property type="match status" value="1"/>
</dbReference>
<comment type="caution">
    <text evidence="8">The sequence shown here is derived from an EMBL/GenBank/DDBJ whole genome shotgun (WGS) entry which is preliminary data.</text>
</comment>
<comment type="similarity">
    <text evidence="2 4">Belongs to the flagella basal body rod proteins family.</text>
</comment>
<dbReference type="EMBL" id="JAHRWL010000001">
    <property type="protein sequence ID" value="MBV2359335.1"/>
    <property type="molecule type" value="Genomic_DNA"/>
</dbReference>
<keyword evidence="3 4" id="KW-0975">Bacterial flagellum</keyword>
<dbReference type="NCBIfam" id="TIGR03506">
    <property type="entry name" value="FlgEFG_subfam"/>
    <property type="match status" value="1"/>
</dbReference>
<keyword evidence="9" id="KW-1185">Reference proteome</keyword>
<gene>
    <name evidence="8" type="ORF">KUH32_06095</name>
</gene>
<organism evidence="8 9">
    <name type="scientific">Thalassococcus arenae</name>
    <dbReference type="NCBI Taxonomy" id="2851652"/>
    <lineage>
        <taxon>Bacteria</taxon>
        <taxon>Pseudomonadati</taxon>
        <taxon>Pseudomonadota</taxon>
        <taxon>Alphaproteobacteria</taxon>
        <taxon>Rhodobacterales</taxon>
        <taxon>Roseobacteraceae</taxon>
        <taxon>Thalassococcus</taxon>
    </lineage>
</organism>
<feature type="domain" description="Flagellar basal-body/hook protein C-terminal" evidence="6">
    <location>
        <begin position="189"/>
        <end position="232"/>
    </location>
</feature>
<evidence type="ECO:0000313" key="8">
    <source>
        <dbReference type="EMBL" id="MBV2359335.1"/>
    </source>
</evidence>
<accession>A0ABS6N5N9</accession>
<evidence type="ECO:0000259" key="7">
    <source>
        <dbReference type="Pfam" id="PF22692"/>
    </source>
</evidence>
<dbReference type="Pfam" id="PF22692">
    <property type="entry name" value="LlgE_F_G_D1"/>
    <property type="match status" value="1"/>
</dbReference>
<evidence type="ECO:0000256" key="1">
    <source>
        <dbReference type="ARBA" id="ARBA00004117"/>
    </source>
</evidence>
<evidence type="ECO:0000259" key="6">
    <source>
        <dbReference type="Pfam" id="PF06429"/>
    </source>
</evidence>
<comment type="subunit">
    <text evidence="4">The basal body constitutes a major portion of the flagellar organelle and consists of five rings (E,L,P,S, and M) mounted on a central rod. The rod consists of about 26 subunits of FlgG in the distal portion, and FlgB, FlgC and FlgF are thought to build up the proximal portion of the rod with about 6 subunits each.</text>
</comment>
<sequence length="237" mass="25120">MESAGYAALSRQSGLMREMQVIANNIANAQTSGFRQEGVVFSEYLRDSDEGAGLAMAAGRVRNTSFEQGALKHTGAAFDLAIEGDGFFVVETPNGPRLTRAGAFTPDSAGQLVTPDGYAVLDQGGAPVVLPAATGDVAIAEDGTISSAGTPVGRIGVVLPENPLRLTREGGVLFDAEDGFVEVDNPRMRQGYVEGSNVDPILQIARMSEVQRAYEMGQAFMDREDERIRSALKAFVS</sequence>
<dbReference type="RefSeq" id="WP_217777153.1">
    <property type="nucleotide sequence ID" value="NZ_JAHRWL010000001.1"/>
</dbReference>
<name>A0ABS6N5N9_9RHOB</name>
<dbReference type="InterPro" id="IPR012836">
    <property type="entry name" value="FlgF"/>
</dbReference>
<dbReference type="PANTHER" id="PTHR30435">
    <property type="entry name" value="FLAGELLAR PROTEIN"/>
    <property type="match status" value="1"/>
</dbReference>
<evidence type="ECO:0000256" key="3">
    <source>
        <dbReference type="ARBA" id="ARBA00023143"/>
    </source>
</evidence>
<feature type="domain" description="Flagellar hook protein FlgE/F/G-like D1" evidence="7">
    <location>
        <begin position="81"/>
        <end position="146"/>
    </location>
</feature>
<dbReference type="InterPro" id="IPR020013">
    <property type="entry name" value="Flagellar_FlgE/F/G"/>
</dbReference>
<comment type="subcellular location">
    <subcellularLocation>
        <location evidence="1 4">Bacterial flagellum basal body</location>
    </subcellularLocation>
</comment>
<keyword evidence="8" id="KW-0282">Flagellum</keyword>
<evidence type="ECO:0000313" key="9">
    <source>
        <dbReference type="Proteomes" id="UP001166293"/>
    </source>
</evidence>
<protein>
    <recommendedName>
        <fullName evidence="4">Flagellar basal-body rod protein FlgF</fullName>
    </recommendedName>
</protein>
<proteinExistence type="inferred from homology"/>
<dbReference type="NCBIfam" id="NF009332">
    <property type="entry name" value="PRK12690.1"/>
    <property type="match status" value="1"/>
</dbReference>
<reference evidence="8" key="1">
    <citation type="submission" date="2021-06" db="EMBL/GenBank/DDBJ databases">
        <title>Thalassococcus sp. CAU 1522 isolated from sea sand, Republic of Korea.</title>
        <authorList>
            <person name="Kim W."/>
        </authorList>
    </citation>
    <scope>NUCLEOTIDE SEQUENCE</scope>
    <source>
        <strain evidence="8">CAU 1522</strain>
    </source>
</reference>
<dbReference type="InterPro" id="IPR001444">
    <property type="entry name" value="Flag_bb_rod_N"/>
</dbReference>
<dbReference type="InterPro" id="IPR010930">
    <property type="entry name" value="Flg_bb/hook_C_dom"/>
</dbReference>
<keyword evidence="8" id="KW-0969">Cilium</keyword>
<dbReference type="NCBIfam" id="TIGR02490">
    <property type="entry name" value="flgF"/>
    <property type="match status" value="1"/>
</dbReference>
<evidence type="ECO:0000256" key="2">
    <source>
        <dbReference type="ARBA" id="ARBA00009677"/>
    </source>
</evidence>
<feature type="domain" description="Flagellar basal body rod protein N-terminal" evidence="5">
    <location>
        <begin position="6"/>
        <end position="35"/>
    </location>
</feature>
<keyword evidence="8" id="KW-0966">Cell projection</keyword>
<dbReference type="Pfam" id="PF06429">
    <property type="entry name" value="Flg_bbr_C"/>
    <property type="match status" value="1"/>
</dbReference>